<protein>
    <submittedName>
        <fullName evidence="1">Uncharacterized protein</fullName>
    </submittedName>
</protein>
<gene>
    <name evidence="1" type="ORF">A4X06_0g3890</name>
</gene>
<organism evidence="1 2">
    <name type="scientific">Tilletia controversa</name>
    <name type="common">dwarf bunt fungus</name>
    <dbReference type="NCBI Taxonomy" id="13291"/>
    <lineage>
        <taxon>Eukaryota</taxon>
        <taxon>Fungi</taxon>
        <taxon>Dikarya</taxon>
        <taxon>Basidiomycota</taxon>
        <taxon>Ustilaginomycotina</taxon>
        <taxon>Exobasidiomycetes</taxon>
        <taxon>Tilletiales</taxon>
        <taxon>Tilletiaceae</taxon>
        <taxon>Tilletia</taxon>
    </lineage>
</organism>
<comment type="caution">
    <text evidence="1">The sequence shown here is derived from an EMBL/GenBank/DDBJ whole genome shotgun (WGS) entry which is preliminary data.</text>
</comment>
<sequence>MAFPHRILHPQEVDWYSVTLFPDDLLSRYGRLNSVVVATRHQEYHELDIENLMTIVGHPTDEVWRIDKEFKIPLLEALCELDYDLFPCSSHQDPRVLLCGQHQMVTRTSRPSSGHHRVLLGPGLPVEGDEEDPLRSHFWEARYPEDSGNPAHPDSGTNQFCLGLRVVADTIILPRPDSAVLPPEAGMHEPLLGPLGMGYRSTLYLVPYGEEVYQVTFTPRAIEALQAITKKPRSAAPKTISALKRKGKKRIKKLLKGLDEFGPEGMGGFRVDVTLTAKTLRAAV</sequence>
<dbReference type="AlphaFoldDB" id="A0A8X7MTN5"/>
<reference evidence="1" key="2">
    <citation type="journal article" date="2019" name="IMA Fungus">
        <title>Genome sequencing and comparison of five Tilletia species to identify candidate genes for the detection of regulated species infecting wheat.</title>
        <authorList>
            <person name="Nguyen H.D.T."/>
            <person name="Sultana T."/>
            <person name="Kesanakurti P."/>
            <person name="Hambleton S."/>
        </authorList>
    </citation>
    <scope>NUCLEOTIDE SEQUENCE</scope>
    <source>
        <strain evidence="1">DAOMC 236426</strain>
    </source>
</reference>
<evidence type="ECO:0000313" key="2">
    <source>
        <dbReference type="Proteomes" id="UP000077684"/>
    </source>
</evidence>
<proteinExistence type="predicted"/>
<name>A0A8X7MTN5_9BASI</name>
<keyword evidence="2" id="KW-1185">Reference proteome</keyword>
<dbReference type="Proteomes" id="UP000077684">
    <property type="component" value="Unassembled WGS sequence"/>
</dbReference>
<reference evidence="1" key="1">
    <citation type="submission" date="2016-04" db="EMBL/GenBank/DDBJ databases">
        <authorList>
            <person name="Nguyen H.D."/>
            <person name="Samba Siva P."/>
            <person name="Cullis J."/>
            <person name="Levesque C.A."/>
            <person name="Hambleton S."/>
        </authorList>
    </citation>
    <scope>NUCLEOTIDE SEQUENCE</scope>
    <source>
        <strain evidence="1">DAOMC 236426</strain>
    </source>
</reference>
<dbReference type="EMBL" id="LWDE02000379">
    <property type="protein sequence ID" value="KAE8248189.1"/>
    <property type="molecule type" value="Genomic_DNA"/>
</dbReference>
<evidence type="ECO:0000313" key="1">
    <source>
        <dbReference type="EMBL" id="KAE8248189.1"/>
    </source>
</evidence>
<accession>A0A8X7MTN5</accession>